<evidence type="ECO:0000256" key="1">
    <source>
        <dbReference type="SAM" id="MobiDB-lite"/>
    </source>
</evidence>
<sequence length="270" mass="30098">MAVSNISPFHQPHFTSSTLEFASAPAIHSDMDMDMDVDLGADEMMSALEVEAMRVDTQANAPQESAPVTINDISPSTSVGDDTSTQPAPHKVHIRGVDSLSTANIQEFASEHFPSSEPIRVEWIDDTSANIVYDTPATALEALNSFSYVSDEGPSSLSTLQLRSAKSLSSHPDSQLSVRLAVSTDKKLPGARERSRYYLFNPDQDPGERRRRDYGRGGRRRFDNGDDGGYRRRRYDDHEQRRRTIGDEERTFDSSFYDDDLATVAAREED</sequence>
<dbReference type="Pfam" id="PF10309">
    <property type="entry name" value="NCBP3"/>
    <property type="match status" value="1"/>
</dbReference>
<dbReference type="InterPro" id="IPR019416">
    <property type="entry name" value="NCBP3"/>
</dbReference>
<evidence type="ECO:0000313" key="2">
    <source>
        <dbReference type="EMBL" id="KAH0559238.1"/>
    </source>
</evidence>
<keyword evidence="3" id="KW-1185">Reference proteome</keyword>
<proteinExistence type="predicted"/>
<accession>A0A9P8LB66</accession>
<feature type="compositionally biased region" description="Polar residues" evidence="1">
    <location>
        <begin position="60"/>
        <end position="87"/>
    </location>
</feature>
<dbReference type="EMBL" id="JAGHQM010000647">
    <property type="protein sequence ID" value="KAH0559238.1"/>
    <property type="molecule type" value="Genomic_DNA"/>
</dbReference>
<dbReference type="PANTHER" id="PTHR16291">
    <property type="entry name" value="NUCLEAR CAP-BINDING PROTEIN SUBUNIT 3"/>
    <property type="match status" value="1"/>
</dbReference>
<gene>
    <name evidence="2" type="ORF">GP486_004245</name>
</gene>
<dbReference type="GO" id="GO:0005634">
    <property type="term" value="C:nucleus"/>
    <property type="evidence" value="ECO:0007669"/>
    <property type="project" value="TreeGrafter"/>
</dbReference>
<feature type="region of interest" description="Disordered" evidence="1">
    <location>
        <begin position="199"/>
        <end position="250"/>
    </location>
</feature>
<evidence type="ECO:0000313" key="3">
    <source>
        <dbReference type="Proteomes" id="UP000750711"/>
    </source>
</evidence>
<reference evidence="2" key="1">
    <citation type="submission" date="2021-03" db="EMBL/GenBank/DDBJ databases">
        <title>Comparative genomics and phylogenomic investigation of the class Geoglossomycetes provide insights into ecological specialization and systematics.</title>
        <authorList>
            <person name="Melie T."/>
            <person name="Pirro S."/>
            <person name="Miller A.N."/>
            <person name="Quandt A."/>
        </authorList>
    </citation>
    <scope>NUCLEOTIDE SEQUENCE</scope>
    <source>
        <strain evidence="2">CAQ_001_2017</strain>
    </source>
</reference>
<protein>
    <submittedName>
        <fullName evidence="2">Uncharacterized protein</fullName>
    </submittedName>
</protein>
<name>A0A9P8LB66_9PEZI</name>
<feature type="compositionally biased region" description="Basic and acidic residues" evidence="1">
    <location>
        <begin position="206"/>
        <end position="250"/>
    </location>
</feature>
<dbReference type="PANTHER" id="PTHR16291:SF0">
    <property type="entry name" value="NUCLEAR CAP-BINDING PROTEIN SUBUNIT 3"/>
    <property type="match status" value="1"/>
</dbReference>
<organism evidence="2 3">
    <name type="scientific">Trichoglossum hirsutum</name>
    <dbReference type="NCBI Taxonomy" id="265104"/>
    <lineage>
        <taxon>Eukaryota</taxon>
        <taxon>Fungi</taxon>
        <taxon>Dikarya</taxon>
        <taxon>Ascomycota</taxon>
        <taxon>Pezizomycotina</taxon>
        <taxon>Geoglossomycetes</taxon>
        <taxon>Geoglossales</taxon>
        <taxon>Geoglossaceae</taxon>
        <taxon>Trichoglossum</taxon>
    </lineage>
</organism>
<dbReference type="Proteomes" id="UP000750711">
    <property type="component" value="Unassembled WGS sequence"/>
</dbReference>
<dbReference type="GO" id="GO:0000340">
    <property type="term" value="F:RNA 7-methylguanosine cap binding"/>
    <property type="evidence" value="ECO:0007669"/>
    <property type="project" value="InterPro"/>
</dbReference>
<dbReference type="AlphaFoldDB" id="A0A9P8LB66"/>
<feature type="region of interest" description="Disordered" evidence="1">
    <location>
        <begin position="60"/>
        <end position="90"/>
    </location>
</feature>
<comment type="caution">
    <text evidence="2">The sequence shown here is derived from an EMBL/GenBank/DDBJ whole genome shotgun (WGS) entry which is preliminary data.</text>
</comment>
<dbReference type="GO" id="GO:0003729">
    <property type="term" value="F:mRNA binding"/>
    <property type="evidence" value="ECO:0007669"/>
    <property type="project" value="InterPro"/>
</dbReference>